<protein>
    <recommendedName>
        <fullName evidence="5">HCP-like protein</fullName>
    </recommendedName>
</protein>
<dbReference type="EMBL" id="MCFF01000008">
    <property type="protein sequence ID" value="ORZ24781.1"/>
    <property type="molecule type" value="Genomic_DNA"/>
</dbReference>
<dbReference type="AlphaFoldDB" id="A0A1Y2GUQ8"/>
<dbReference type="SUPFAM" id="SSF81901">
    <property type="entry name" value="HCP-like"/>
    <property type="match status" value="2"/>
</dbReference>
<keyword evidence="4" id="KW-1185">Reference proteome</keyword>
<sequence length="507" mass="56366">MTKTVIEGKFQEFHPISSDGSSLPLSENKYIEARFDQKTQEYIILWSDITSVYKNACHLEVGGKVISFLADEDFEYIKPYRIHAELDIVLDVVISSQVDTSNEPDTTVMQGSKEESDISELNEVTQRRMEGLAASELNEVMSPGYVKKSDHNGPQSLETQASSLSIRENDTRCPTITISQPKNIPMNESKVLVKLTVQENVEMAAALLDEEKGDADKEDVATQNTLGKAYVGGNGAPQDYLEGFKRNLEAANQGEADAQYNLGDMYYYGRGVPQDYTKAFDWYLKAANQGSAAAQNSLGHMYQYGNGVPQDYSKALDWYLKSANQGNVAQSNLNHIRQLGKNVPQDYSIAMDWVLKAANQGEADAQYKLGDMYYYGRDVPQDYTEALEWYLKAANQGSAAAQNSLGHIYQYGEGVPQDYSKAFDWFLKAANQGEGDAQLLLGRMYHRGEGVPQDHSKAMDCYLKAANQGNATAQYAVTSAQYAVASMYQYGKGVPRDHVEARQCIFL</sequence>
<evidence type="ECO:0000313" key="3">
    <source>
        <dbReference type="EMBL" id="ORZ24781.1"/>
    </source>
</evidence>
<dbReference type="STRING" id="64571.A0A1Y2GUQ8"/>
<evidence type="ECO:0008006" key="5">
    <source>
        <dbReference type="Google" id="ProtNLM"/>
    </source>
</evidence>
<dbReference type="RefSeq" id="XP_021883762.1">
    <property type="nucleotide sequence ID" value="XM_022028588.1"/>
</dbReference>
<dbReference type="InterPro" id="IPR011990">
    <property type="entry name" value="TPR-like_helical_dom_sf"/>
</dbReference>
<dbReference type="InterPro" id="IPR050767">
    <property type="entry name" value="Sel1_AlgK"/>
</dbReference>
<dbReference type="OrthoDB" id="437708at2759"/>
<feature type="region of interest" description="Disordered" evidence="2">
    <location>
        <begin position="101"/>
        <end position="120"/>
    </location>
</feature>
<organism evidence="3 4">
    <name type="scientific">Lobosporangium transversale</name>
    <dbReference type="NCBI Taxonomy" id="64571"/>
    <lineage>
        <taxon>Eukaryota</taxon>
        <taxon>Fungi</taxon>
        <taxon>Fungi incertae sedis</taxon>
        <taxon>Mucoromycota</taxon>
        <taxon>Mortierellomycotina</taxon>
        <taxon>Mortierellomycetes</taxon>
        <taxon>Mortierellales</taxon>
        <taxon>Mortierellaceae</taxon>
        <taxon>Lobosporangium</taxon>
    </lineage>
</organism>
<reference evidence="3 4" key="1">
    <citation type="submission" date="2016-07" db="EMBL/GenBank/DDBJ databases">
        <title>Pervasive Adenine N6-methylation of Active Genes in Fungi.</title>
        <authorList>
            <consortium name="DOE Joint Genome Institute"/>
            <person name="Mondo S.J."/>
            <person name="Dannebaum R.O."/>
            <person name="Kuo R.C."/>
            <person name="Labutti K."/>
            <person name="Haridas S."/>
            <person name="Kuo A."/>
            <person name="Salamov A."/>
            <person name="Ahrendt S.R."/>
            <person name="Lipzen A."/>
            <person name="Sullivan W."/>
            <person name="Andreopoulos W.B."/>
            <person name="Clum A."/>
            <person name="Lindquist E."/>
            <person name="Daum C."/>
            <person name="Ramamoorthy G.K."/>
            <person name="Gryganskyi A."/>
            <person name="Culley D."/>
            <person name="Magnuson J.K."/>
            <person name="James T.Y."/>
            <person name="O'Malley M.A."/>
            <person name="Stajich J.E."/>
            <person name="Spatafora J.W."/>
            <person name="Visel A."/>
            <person name="Grigoriev I.V."/>
        </authorList>
    </citation>
    <scope>NUCLEOTIDE SEQUENCE [LARGE SCALE GENOMIC DNA]</scope>
    <source>
        <strain evidence="3 4">NRRL 3116</strain>
    </source>
</reference>
<dbReference type="InParanoid" id="A0A1Y2GUQ8"/>
<feature type="compositionally biased region" description="Polar residues" evidence="2">
    <location>
        <begin position="152"/>
        <end position="168"/>
    </location>
</feature>
<dbReference type="InterPro" id="IPR006597">
    <property type="entry name" value="Sel1-like"/>
</dbReference>
<dbReference type="Proteomes" id="UP000193648">
    <property type="component" value="Unassembled WGS sequence"/>
</dbReference>
<dbReference type="PANTHER" id="PTHR11102">
    <property type="entry name" value="SEL-1-LIKE PROTEIN"/>
    <property type="match status" value="1"/>
</dbReference>
<dbReference type="Gene3D" id="1.25.40.10">
    <property type="entry name" value="Tetratricopeptide repeat domain"/>
    <property type="match status" value="2"/>
</dbReference>
<proteinExistence type="inferred from homology"/>
<evidence type="ECO:0000256" key="1">
    <source>
        <dbReference type="ARBA" id="ARBA00038101"/>
    </source>
</evidence>
<evidence type="ECO:0000313" key="4">
    <source>
        <dbReference type="Proteomes" id="UP000193648"/>
    </source>
</evidence>
<dbReference type="PANTHER" id="PTHR11102:SF160">
    <property type="entry name" value="ERAD-ASSOCIATED E3 UBIQUITIN-PROTEIN LIGASE COMPONENT HRD3"/>
    <property type="match status" value="1"/>
</dbReference>
<evidence type="ECO:0000256" key="2">
    <source>
        <dbReference type="SAM" id="MobiDB-lite"/>
    </source>
</evidence>
<dbReference type="SMART" id="SM00671">
    <property type="entry name" value="SEL1"/>
    <property type="match status" value="8"/>
</dbReference>
<accession>A0A1Y2GUQ8</accession>
<comment type="similarity">
    <text evidence="1">Belongs to the sel-1 family.</text>
</comment>
<comment type="caution">
    <text evidence="3">The sequence shown here is derived from an EMBL/GenBank/DDBJ whole genome shotgun (WGS) entry which is preliminary data.</text>
</comment>
<name>A0A1Y2GUQ8_9FUNG</name>
<feature type="region of interest" description="Disordered" evidence="2">
    <location>
        <begin position="146"/>
        <end position="168"/>
    </location>
</feature>
<feature type="compositionally biased region" description="Polar residues" evidence="2">
    <location>
        <begin position="101"/>
        <end position="110"/>
    </location>
</feature>
<dbReference type="Pfam" id="PF08238">
    <property type="entry name" value="Sel1"/>
    <property type="match status" value="8"/>
</dbReference>
<dbReference type="GeneID" id="33570431"/>
<gene>
    <name evidence="3" type="ORF">BCR41DRAFT_393750</name>
</gene>